<proteinExistence type="inferred from homology"/>
<gene>
    <name evidence="7" type="ORF">THSYN_29090</name>
</gene>
<dbReference type="AlphaFoldDB" id="A0A2K8UHK4"/>
<sequence length="307" mass="33543">MTATLSSADMVEILAAANGTVAQEYTDHDLVCTQGAVPPDLDGTLYRNGPGRLECGGLPYGHAFDGDGHVQRLACAGGRVRYTNRFVRTPDFVAEEVAGRLLYRGFGTNRPGGVLANALRLRFKNTANTNVIWHSGQLLALWEGGLPYRLDPRSLATLGADDYAGKLRNPFSPLDRWLTPELPFSAHPRRDATTGDLFNFGVLPGARQNRLILYRVAADGTLVERRVQVLPHCSFIHDFALTRRYLVFLVPQAAYDFTRVLLGLRTLVSSLRVAGERPLEVLLIPRDGGPAPPGGRSGVRVPHRPGL</sequence>
<keyword evidence="2 5" id="KW-0479">Metal-binding</keyword>
<dbReference type="GO" id="GO:0046872">
    <property type="term" value="F:metal ion binding"/>
    <property type="evidence" value="ECO:0007669"/>
    <property type="project" value="UniProtKB-KW"/>
</dbReference>
<evidence type="ECO:0000256" key="1">
    <source>
        <dbReference type="ARBA" id="ARBA00006787"/>
    </source>
</evidence>
<accession>A0A2K8UHK4</accession>
<dbReference type="InterPro" id="IPR004294">
    <property type="entry name" value="Carotenoid_Oase"/>
</dbReference>
<evidence type="ECO:0000256" key="5">
    <source>
        <dbReference type="PIRSR" id="PIRSR604294-1"/>
    </source>
</evidence>
<organism evidence="7 8">
    <name type="scientific">Candidatus Thiodictyon syntrophicum</name>
    <dbReference type="NCBI Taxonomy" id="1166950"/>
    <lineage>
        <taxon>Bacteria</taxon>
        <taxon>Pseudomonadati</taxon>
        <taxon>Pseudomonadota</taxon>
        <taxon>Gammaproteobacteria</taxon>
        <taxon>Chromatiales</taxon>
        <taxon>Chromatiaceae</taxon>
        <taxon>Thiodictyon</taxon>
    </lineage>
</organism>
<dbReference type="PANTHER" id="PTHR10543:SF89">
    <property type="entry name" value="CAROTENOID 9,10(9',10')-CLEAVAGE DIOXYGENASE 1"/>
    <property type="match status" value="1"/>
</dbReference>
<dbReference type="PANTHER" id="PTHR10543">
    <property type="entry name" value="BETA-CAROTENE DIOXYGENASE"/>
    <property type="match status" value="1"/>
</dbReference>
<dbReference type="EMBL" id="CP020371">
    <property type="protein sequence ID" value="AUB85002.1"/>
    <property type="molecule type" value="Genomic_DNA"/>
</dbReference>
<dbReference type="Pfam" id="PF03055">
    <property type="entry name" value="RPE65"/>
    <property type="match status" value="1"/>
</dbReference>
<name>A0A2K8UHK4_9GAMM</name>
<geneLocation type="plasmid" evidence="8">
    <name>pts417</name>
</geneLocation>
<evidence type="ECO:0000256" key="3">
    <source>
        <dbReference type="ARBA" id="ARBA00023002"/>
    </source>
</evidence>
<keyword evidence="3" id="KW-0560">Oxidoreductase</keyword>
<keyword evidence="4 5" id="KW-0408">Iron</keyword>
<protein>
    <submittedName>
        <fullName evidence="7">Uncharacterized protein</fullName>
    </submittedName>
</protein>
<dbReference type="KEGG" id="tsy:THSYN_29090"/>
<comment type="similarity">
    <text evidence="1">Belongs to the carotenoid oxygenase family.</text>
</comment>
<feature type="binding site" evidence="5">
    <location>
        <position position="187"/>
    </location>
    <ligand>
        <name>Fe cation</name>
        <dbReference type="ChEBI" id="CHEBI:24875"/>
        <note>catalytic</note>
    </ligand>
</feature>
<evidence type="ECO:0000256" key="2">
    <source>
        <dbReference type="ARBA" id="ARBA00022723"/>
    </source>
</evidence>
<keyword evidence="8" id="KW-1185">Reference proteome</keyword>
<dbReference type="RefSeq" id="WP_100922657.1">
    <property type="nucleotide sequence ID" value="NZ_CP020371.1"/>
</dbReference>
<evidence type="ECO:0000256" key="6">
    <source>
        <dbReference type="SAM" id="MobiDB-lite"/>
    </source>
</evidence>
<comment type="cofactor">
    <cofactor evidence="5">
        <name>Fe(2+)</name>
        <dbReference type="ChEBI" id="CHEBI:29033"/>
    </cofactor>
    <text evidence="5">Binds 1 Fe(2+) ion per subunit.</text>
</comment>
<dbReference type="GO" id="GO:0016121">
    <property type="term" value="P:carotene catabolic process"/>
    <property type="evidence" value="ECO:0007669"/>
    <property type="project" value="TreeGrafter"/>
</dbReference>
<feature type="region of interest" description="Disordered" evidence="6">
    <location>
        <begin position="285"/>
        <end position="307"/>
    </location>
</feature>
<keyword evidence="7" id="KW-0614">Plasmid</keyword>
<dbReference type="GO" id="GO:0010436">
    <property type="term" value="F:carotenoid dioxygenase activity"/>
    <property type="evidence" value="ECO:0007669"/>
    <property type="project" value="TreeGrafter"/>
</dbReference>
<dbReference type="Proteomes" id="UP000232638">
    <property type="component" value="Plasmid pTs417"/>
</dbReference>
<evidence type="ECO:0000313" key="8">
    <source>
        <dbReference type="Proteomes" id="UP000232638"/>
    </source>
</evidence>
<feature type="binding site" evidence="5">
    <location>
        <position position="237"/>
    </location>
    <ligand>
        <name>Fe cation</name>
        <dbReference type="ChEBI" id="CHEBI:24875"/>
        <note>catalytic</note>
    </ligand>
</feature>
<evidence type="ECO:0000313" key="7">
    <source>
        <dbReference type="EMBL" id="AUB85002.1"/>
    </source>
</evidence>
<evidence type="ECO:0000256" key="4">
    <source>
        <dbReference type="ARBA" id="ARBA00023004"/>
    </source>
</evidence>
<dbReference type="OrthoDB" id="6636843at2"/>
<reference evidence="7 8" key="1">
    <citation type="submission" date="2017-03" db="EMBL/GenBank/DDBJ databases">
        <title>Complete genome sequence of Candidatus 'Thiodictyon syntrophicum' sp. nov. strain Cad16T, a photolithoautotroph purple sulfur bacterium isolated from an alpine meromictic lake.</title>
        <authorList>
            <person name="Luedin S.M."/>
            <person name="Pothier J.F."/>
            <person name="Danza F."/>
            <person name="Storelli N."/>
            <person name="Wittwer M."/>
            <person name="Tonolla M."/>
        </authorList>
    </citation>
    <scope>NUCLEOTIDE SEQUENCE [LARGE SCALE GENOMIC DNA]</scope>
    <source>
        <strain evidence="7 8">Cad16T</strain>
        <plasmid evidence="8">Plasmid pts417</plasmid>
    </source>
</reference>